<proteinExistence type="predicted"/>
<feature type="region of interest" description="Disordered" evidence="1">
    <location>
        <begin position="1"/>
        <end position="36"/>
    </location>
</feature>
<organism evidence="2 3">
    <name type="scientific">Nannocystis pusilla</name>
    <dbReference type="NCBI Taxonomy" id="889268"/>
    <lineage>
        <taxon>Bacteria</taxon>
        <taxon>Pseudomonadati</taxon>
        <taxon>Myxococcota</taxon>
        <taxon>Polyangia</taxon>
        <taxon>Nannocystales</taxon>
        <taxon>Nannocystaceae</taxon>
        <taxon>Nannocystis</taxon>
    </lineage>
</organism>
<keyword evidence="3" id="KW-1185">Reference proteome</keyword>
<evidence type="ECO:0000313" key="3">
    <source>
        <dbReference type="Proteomes" id="UP001139031"/>
    </source>
</evidence>
<evidence type="ECO:0000313" key="2">
    <source>
        <dbReference type="EMBL" id="MBZ5707883.1"/>
    </source>
</evidence>
<feature type="compositionally biased region" description="Basic residues" evidence="1">
    <location>
        <begin position="1"/>
        <end position="22"/>
    </location>
</feature>
<accession>A0ABS7TI38</accession>
<dbReference type="RefSeq" id="WP_224189645.1">
    <property type="nucleotide sequence ID" value="NZ_JAIRAU010000001.1"/>
</dbReference>
<dbReference type="Proteomes" id="UP001139031">
    <property type="component" value="Unassembled WGS sequence"/>
</dbReference>
<sequence length="317" mass="31981">MGIGKSFKKATKSIKKSTKKVTKGVSDATKKATDAVSDAAEKGVDAVSDAAKQAADAAAKGAREAERIGAKAAAIADNAYDDALRLGEAAWNETVAALERWLTDGLTEILLAAAEAFVGRSGALIDAMVAGGRALLADPKAAAEFERVVVAAAGKKMEAGAQEAMRSLVRRPELRAVVDKAGQFATLSLGLAGSAAYGAGAEGCFGYAARMPEATVIGGFYGVGGVAVSVGGSTSAQLGVWSPRPADLKGPYFAVTVEVEVKGGGGVQVIFALPADEAGWLALVSGKIDPWPVGLVVFLGGGGELSASVSGGYTWVF</sequence>
<reference evidence="2" key="1">
    <citation type="submission" date="2021-08" db="EMBL/GenBank/DDBJ databases">
        <authorList>
            <person name="Stevens D.C."/>
        </authorList>
    </citation>
    <scope>NUCLEOTIDE SEQUENCE</scope>
    <source>
        <strain evidence="2">DSM 53165</strain>
    </source>
</reference>
<gene>
    <name evidence="2" type="ORF">K7C98_01330</name>
</gene>
<dbReference type="EMBL" id="JAIRAU010000001">
    <property type="protein sequence ID" value="MBZ5707883.1"/>
    <property type="molecule type" value="Genomic_DNA"/>
</dbReference>
<protein>
    <submittedName>
        <fullName evidence="2">Uncharacterized protein</fullName>
    </submittedName>
</protein>
<name>A0ABS7TI38_9BACT</name>
<evidence type="ECO:0000256" key="1">
    <source>
        <dbReference type="SAM" id="MobiDB-lite"/>
    </source>
</evidence>
<comment type="caution">
    <text evidence="2">The sequence shown here is derived from an EMBL/GenBank/DDBJ whole genome shotgun (WGS) entry which is preliminary data.</text>
</comment>